<gene>
    <name evidence="3" type="ORF">SBAD_LOCUS4516</name>
</gene>
<dbReference type="AlphaFoldDB" id="A0A183ILM0"/>
<accession>A0A183ILM0</accession>
<dbReference type="Proteomes" id="UP000270296">
    <property type="component" value="Unassembled WGS sequence"/>
</dbReference>
<protein>
    <submittedName>
        <fullName evidence="5">Cytotoxic and regulatory T-cell molecule</fullName>
    </submittedName>
</protein>
<feature type="compositionally biased region" description="Low complexity" evidence="1">
    <location>
        <begin position="267"/>
        <end position="282"/>
    </location>
</feature>
<keyword evidence="2" id="KW-0472">Membrane</keyword>
<keyword evidence="2" id="KW-1133">Transmembrane helix</keyword>
<reference evidence="5" key="1">
    <citation type="submission" date="2016-06" db="UniProtKB">
        <authorList>
            <consortium name="WormBaseParasite"/>
        </authorList>
    </citation>
    <scope>IDENTIFICATION</scope>
</reference>
<proteinExistence type="predicted"/>
<feature type="compositionally biased region" description="Low complexity" evidence="1">
    <location>
        <begin position="289"/>
        <end position="302"/>
    </location>
</feature>
<feature type="region of interest" description="Disordered" evidence="1">
    <location>
        <begin position="130"/>
        <end position="168"/>
    </location>
</feature>
<feature type="region of interest" description="Disordered" evidence="1">
    <location>
        <begin position="236"/>
        <end position="308"/>
    </location>
</feature>
<evidence type="ECO:0000313" key="5">
    <source>
        <dbReference type="WBParaSite" id="SBAD_0000470801-mRNA-1"/>
    </source>
</evidence>
<feature type="region of interest" description="Disordered" evidence="1">
    <location>
        <begin position="88"/>
        <end position="108"/>
    </location>
</feature>
<dbReference type="WBParaSite" id="SBAD_0000470801-mRNA-1">
    <property type="protein sequence ID" value="SBAD_0000470801-mRNA-1"/>
    <property type="gene ID" value="SBAD_0000470801"/>
</dbReference>
<sequence>MILERKVVVDNRDEISTRLVTENSSSSSTSHLLDGKEVVMGKSISHATAASFSLSQGLWHIRRFEVPFKLNPSKRSPRLTHININPARRDHARSNKRSATAGFEAGLQDRDEQPKNYSFWRRLFRSNSSTLRSPPTIEQDGSTDGSLKEPPTDFPLDVPDEEMPHDDPHRLRNELKELEKKKLSSDNSPDKVDVFIYGILGGAIIMLLSLLAVKLVTKTVRNHRNFIQSKKQKTEVWNYPGPPSFSESDKDLSQISCSQHSVDESMKSSTTPQSSSLESLPSGPKDENQTSTQESKSSTEGSPAAADQ</sequence>
<feature type="transmembrane region" description="Helical" evidence="2">
    <location>
        <begin position="194"/>
        <end position="216"/>
    </location>
</feature>
<evidence type="ECO:0000313" key="3">
    <source>
        <dbReference type="EMBL" id="VDP04622.1"/>
    </source>
</evidence>
<dbReference type="EMBL" id="UZAM01008367">
    <property type="protein sequence ID" value="VDP04622.1"/>
    <property type="molecule type" value="Genomic_DNA"/>
</dbReference>
<evidence type="ECO:0000313" key="4">
    <source>
        <dbReference type="Proteomes" id="UP000270296"/>
    </source>
</evidence>
<evidence type="ECO:0000256" key="2">
    <source>
        <dbReference type="SAM" id="Phobius"/>
    </source>
</evidence>
<organism evidence="5">
    <name type="scientific">Soboliphyme baturini</name>
    <dbReference type="NCBI Taxonomy" id="241478"/>
    <lineage>
        <taxon>Eukaryota</taxon>
        <taxon>Metazoa</taxon>
        <taxon>Ecdysozoa</taxon>
        <taxon>Nematoda</taxon>
        <taxon>Enoplea</taxon>
        <taxon>Dorylaimia</taxon>
        <taxon>Dioctophymatida</taxon>
        <taxon>Dioctophymatoidea</taxon>
        <taxon>Soboliphymatidae</taxon>
        <taxon>Soboliphyme</taxon>
    </lineage>
</organism>
<keyword evidence="2" id="KW-0812">Transmembrane</keyword>
<keyword evidence="4" id="KW-1185">Reference proteome</keyword>
<evidence type="ECO:0000256" key="1">
    <source>
        <dbReference type="SAM" id="MobiDB-lite"/>
    </source>
</evidence>
<name>A0A183ILM0_9BILA</name>
<reference evidence="3 4" key="2">
    <citation type="submission" date="2018-11" db="EMBL/GenBank/DDBJ databases">
        <authorList>
            <consortium name="Pathogen Informatics"/>
        </authorList>
    </citation>
    <scope>NUCLEOTIDE SEQUENCE [LARGE SCALE GENOMIC DNA]</scope>
</reference>